<dbReference type="InterPro" id="IPR036852">
    <property type="entry name" value="Peptidase_S8/S53_dom_sf"/>
</dbReference>
<evidence type="ECO:0000313" key="5">
    <source>
        <dbReference type="EMBL" id="TBN53575.1"/>
    </source>
</evidence>
<reference evidence="5 6" key="1">
    <citation type="submission" date="2019-02" db="EMBL/GenBank/DDBJ databases">
        <title>Hansschlegelia quercus sp. nov., a novel methylotrophic bacterium from buds of oak (Quercus robur L.).</title>
        <authorList>
            <person name="Agafonova N.V."/>
            <person name="Kaparullina E.N."/>
            <person name="Grouzdev D.S."/>
            <person name="Doronina N.V."/>
        </authorList>
    </citation>
    <scope>NUCLEOTIDE SEQUENCE [LARGE SCALE GENOMIC DNA]</scope>
    <source>
        <strain evidence="5 6">Dub</strain>
    </source>
</reference>
<evidence type="ECO:0000313" key="6">
    <source>
        <dbReference type="Proteomes" id="UP000291613"/>
    </source>
</evidence>
<evidence type="ECO:0000256" key="2">
    <source>
        <dbReference type="ARBA" id="ARBA00022801"/>
    </source>
</evidence>
<keyword evidence="3" id="KW-0720">Serine protease</keyword>
<dbReference type="Pfam" id="PF00082">
    <property type="entry name" value="Peptidase_S8"/>
    <property type="match status" value="1"/>
</dbReference>
<dbReference type="GO" id="GO:0004252">
    <property type="term" value="F:serine-type endopeptidase activity"/>
    <property type="evidence" value="ECO:0007669"/>
    <property type="project" value="InterPro"/>
</dbReference>
<name>A0A4Q9GKJ9_9HYPH</name>
<protein>
    <submittedName>
        <fullName evidence="5">S8 family peptidase</fullName>
    </submittedName>
</protein>
<evidence type="ECO:0000256" key="3">
    <source>
        <dbReference type="ARBA" id="ARBA00022825"/>
    </source>
</evidence>
<keyword evidence="6" id="KW-1185">Reference proteome</keyword>
<dbReference type="CDD" id="cd04847">
    <property type="entry name" value="Peptidases_S8_Subtilisin_like_2"/>
    <property type="match status" value="1"/>
</dbReference>
<dbReference type="InterPro" id="IPR015500">
    <property type="entry name" value="Peptidase_S8_subtilisin-rel"/>
</dbReference>
<dbReference type="SUPFAM" id="SSF52743">
    <property type="entry name" value="Subtilisin-like"/>
    <property type="match status" value="1"/>
</dbReference>
<dbReference type="InterPro" id="IPR034074">
    <property type="entry name" value="Y4bN_pept_dom"/>
</dbReference>
<dbReference type="Gene3D" id="3.40.50.200">
    <property type="entry name" value="Peptidase S8/S53 domain"/>
    <property type="match status" value="1"/>
</dbReference>
<comment type="caution">
    <text evidence="5">The sequence shown here is derived from an EMBL/GenBank/DDBJ whole genome shotgun (WGS) entry which is preliminary data.</text>
</comment>
<evidence type="ECO:0000256" key="1">
    <source>
        <dbReference type="ARBA" id="ARBA00022670"/>
    </source>
</evidence>
<dbReference type="InterPro" id="IPR000209">
    <property type="entry name" value="Peptidase_S8/S53_dom"/>
</dbReference>
<keyword evidence="1" id="KW-0645">Protease</keyword>
<dbReference type="PRINTS" id="PR00723">
    <property type="entry name" value="SUBTILISIN"/>
</dbReference>
<dbReference type="GO" id="GO:0006508">
    <property type="term" value="P:proteolysis"/>
    <property type="evidence" value="ECO:0007669"/>
    <property type="project" value="UniProtKB-KW"/>
</dbReference>
<sequence>MAGESYPHLKLDIIPLKLPYSATGGDDKRQDVPAVKNRRAHSRSLARDLDQIIAAKGRLHDKELPEEEAGVHLTAFARTAAGIQASGALMDVLSIKGEGKDQRVNLFIRSDRIDEAKKRLDRYADFEANADEKVRKPWSFPFFEAAERLAPTKLTDLWTDRIELFPKKSSSQAEWEVWVRADAANRVRGFAGRYGVFCELGQADFPSVSMIRVRASADDLQSFVDASSAVLELRACSSLTLLALNMKASAQRALADGLVSKISAPRAVAPAVCILDTGVMASHPLLAPALDAGDCLTLNDAWDKHGWDPHGTRVAGLVLYRDLERLIEKPRQTRLDVRLESVVVLRPPTGLRSSLESIGEVVAAVGLIEAGRARPRVFCLAFSDYRGLNDGVPTKLSGSVDQLAWGHNGVQRLFCVAAGNLSDDPLLVSGYSARNDASGIGSPGQALNALTVGGCTFIEEHPLGGQLLCPAGDISVTSRTSTSWTLRRRSIKPDLVFEAGNVGQVDGEDACESLAELNPLTTNASPRMLLGTLGETSAATGSVSGMAGRLMARYPDYWPETIRGLLIHSSDWTPAMVERGFGDNEEKKREHILSMFGWGAPDESMASDSASNRLTLVAQSSLVPFKEDGRSNALNECAYHPLPWPETALRGLGDTEVELRVTLSYFVQPDMRAPSARRHADYPSHRLHFDLKGPDDDDLDAARRQNRAFRGIRSASPPRRSEARWRLGSTLRERGTVHHDVWTGPASELARQNALRIAPRGGWWRDAPVYAGVPVRYALIVSLRTPESAQDIYQETRTRVAAIGSRLSIPLLEPYVIQPVPIST</sequence>
<organism evidence="5 6">
    <name type="scientific">Hansschlegelia quercus</name>
    <dbReference type="NCBI Taxonomy" id="2528245"/>
    <lineage>
        <taxon>Bacteria</taxon>
        <taxon>Pseudomonadati</taxon>
        <taxon>Pseudomonadota</taxon>
        <taxon>Alphaproteobacteria</taxon>
        <taxon>Hyphomicrobiales</taxon>
        <taxon>Methylopilaceae</taxon>
        <taxon>Hansschlegelia</taxon>
    </lineage>
</organism>
<evidence type="ECO:0000259" key="4">
    <source>
        <dbReference type="Pfam" id="PF00082"/>
    </source>
</evidence>
<dbReference type="AlphaFoldDB" id="A0A4Q9GKJ9"/>
<proteinExistence type="predicted"/>
<accession>A0A4Q9GKJ9</accession>
<dbReference type="Proteomes" id="UP000291613">
    <property type="component" value="Unassembled WGS sequence"/>
</dbReference>
<gene>
    <name evidence="5" type="ORF">EYR15_07090</name>
</gene>
<feature type="domain" description="Peptidase S8/S53" evidence="4">
    <location>
        <begin position="271"/>
        <end position="599"/>
    </location>
</feature>
<keyword evidence="2" id="KW-0378">Hydrolase</keyword>
<dbReference type="OrthoDB" id="9768989at2"/>
<dbReference type="EMBL" id="SIUB01000003">
    <property type="protein sequence ID" value="TBN53575.1"/>
    <property type="molecule type" value="Genomic_DNA"/>
</dbReference>